<organism evidence="2 3">
    <name type="scientific">Borrelia hermsii</name>
    <dbReference type="NCBI Taxonomy" id="140"/>
    <lineage>
        <taxon>Bacteria</taxon>
        <taxon>Pseudomonadati</taxon>
        <taxon>Spirochaetota</taxon>
        <taxon>Spirochaetia</taxon>
        <taxon>Spirochaetales</taxon>
        <taxon>Borreliaceae</taxon>
        <taxon>Borrelia</taxon>
    </lineage>
</organism>
<evidence type="ECO:0000256" key="1">
    <source>
        <dbReference type="SAM" id="Phobius"/>
    </source>
</evidence>
<name>A0AAN1CEW1_BORHE</name>
<keyword evidence="1" id="KW-0812">Transmembrane</keyword>
<dbReference type="Proteomes" id="UP000075229">
    <property type="component" value="Chromosome"/>
</dbReference>
<accession>A0AAN1CEW1</accession>
<evidence type="ECO:0000313" key="2">
    <source>
        <dbReference type="EMBL" id="AMR75477.1"/>
    </source>
</evidence>
<proteinExistence type="predicted"/>
<dbReference type="EMBL" id="CP014808">
    <property type="protein sequence ID" value="AMR75477.1"/>
    <property type="molecule type" value="Genomic_DNA"/>
</dbReference>
<evidence type="ECO:0000313" key="3">
    <source>
        <dbReference type="Proteomes" id="UP000075229"/>
    </source>
</evidence>
<sequence>MNAIMNLIEELFTIIVFSANPYNADNINVLAIVCKMRTRPVIIPFVFELFVFNIILKYYIMKIKSSFIYVGIIQ</sequence>
<protein>
    <submittedName>
        <fullName evidence="2">Uncharacterized protein</fullName>
    </submittedName>
</protein>
<keyword evidence="1" id="KW-1133">Transmembrane helix</keyword>
<gene>
    <name evidence="2" type="ORF">A0V01_02560</name>
</gene>
<feature type="transmembrane region" description="Helical" evidence="1">
    <location>
        <begin position="41"/>
        <end position="60"/>
    </location>
</feature>
<reference evidence="2 3" key="1">
    <citation type="submission" date="2016-03" db="EMBL/GenBank/DDBJ databases">
        <title>Borrelia hermsii Genome sequencing and assembly.</title>
        <authorList>
            <person name="Bontemps-Gallo S."/>
            <person name="Stewart S."/>
        </authorList>
    </citation>
    <scope>NUCLEOTIDE SEQUENCE [LARGE SCALE GENOMIC DNA]</scope>
    <source>
        <strain evidence="2 3">DAH-2E7</strain>
    </source>
</reference>
<keyword evidence="1" id="KW-0472">Membrane</keyword>
<dbReference type="AlphaFoldDB" id="A0AAN1CEW1"/>